<dbReference type="PANTHER" id="PTHR21152:SF40">
    <property type="entry name" value="ALANINE--GLYOXYLATE AMINOTRANSFERASE"/>
    <property type="match status" value="1"/>
</dbReference>
<evidence type="ECO:0000256" key="2">
    <source>
        <dbReference type="ARBA" id="ARBA00009236"/>
    </source>
</evidence>
<dbReference type="InterPro" id="IPR000192">
    <property type="entry name" value="Aminotrans_V_dom"/>
</dbReference>
<comment type="cofactor">
    <cofactor evidence="1">
        <name>pyridoxal 5'-phosphate</name>
        <dbReference type="ChEBI" id="CHEBI:597326"/>
    </cofactor>
</comment>
<gene>
    <name evidence="5" type="primary">ppaT</name>
    <name evidence="5" type="ORF">ABUE31_14190</name>
</gene>
<feature type="domain" description="Aminotransferase class V" evidence="4">
    <location>
        <begin position="42"/>
        <end position="335"/>
    </location>
</feature>
<keyword evidence="6" id="KW-1185">Reference proteome</keyword>
<proteinExistence type="inferred from homology"/>
<evidence type="ECO:0000256" key="1">
    <source>
        <dbReference type="ARBA" id="ARBA00001933"/>
    </source>
</evidence>
<dbReference type="Proteomes" id="UP001556196">
    <property type="component" value="Unassembled WGS sequence"/>
</dbReference>
<evidence type="ECO:0000259" key="4">
    <source>
        <dbReference type="Pfam" id="PF00266"/>
    </source>
</evidence>
<keyword evidence="5" id="KW-0032">Aminotransferase</keyword>
<sequence length="394" mass="41047">MSRTPIPDPIFTLTTGPVDAYPAVLRGLSRPVLYDYDPAFLAHYEAVNEKVRRAFRSASQPVILHGEPVLALEAAAASLIAKGDVVLNLVSGVYGKGFGYWAARYAGEVLELAVPYNEVLSGEAVAEALRNRPDIAVVALCHHDTPSGTVNPANEIGAAVRAAGKLLIVDAVSSFGGMNVLPEACEADIFVTGPNKCLGCPPGLSLLHVSDAAWRKMEANPDAPRASMLSIVDWRRAHEATQPFPFTPSVSEINGLDAALDLYLAEGDEAVWQRHALTAAACRAGIKAAGLSLWAASEDIASPTCTAVRVPEGVDEAKLRSAVRERYGVVVSSGRGETLGKLIRIGHMGPTARPIYSLVAVAAVAGACAALGVKGIDVGAGVAAAMRVIDSAAA</sequence>
<organism evidence="5 6">
    <name type="scientific">Mesorhizobium marinum</name>
    <dbReference type="NCBI Taxonomy" id="3228790"/>
    <lineage>
        <taxon>Bacteria</taxon>
        <taxon>Pseudomonadati</taxon>
        <taxon>Pseudomonadota</taxon>
        <taxon>Alphaproteobacteria</taxon>
        <taxon>Hyphomicrobiales</taxon>
        <taxon>Phyllobacteriaceae</taxon>
        <taxon>Mesorhizobium</taxon>
    </lineage>
</organism>
<dbReference type="Gene3D" id="3.40.640.10">
    <property type="entry name" value="Type I PLP-dependent aspartate aminotransferase-like (Major domain)"/>
    <property type="match status" value="1"/>
</dbReference>
<evidence type="ECO:0000313" key="5">
    <source>
        <dbReference type="EMBL" id="MEW9807139.1"/>
    </source>
</evidence>
<dbReference type="PANTHER" id="PTHR21152">
    <property type="entry name" value="AMINOTRANSFERASE CLASS V"/>
    <property type="match status" value="1"/>
</dbReference>
<dbReference type="InterPro" id="IPR015421">
    <property type="entry name" value="PyrdxlP-dep_Trfase_major"/>
</dbReference>
<accession>A0ABV3R1C5</accession>
<dbReference type="PIRSF" id="PIRSF000524">
    <property type="entry name" value="SPT"/>
    <property type="match status" value="1"/>
</dbReference>
<dbReference type="SUPFAM" id="SSF53383">
    <property type="entry name" value="PLP-dependent transferases"/>
    <property type="match status" value="1"/>
</dbReference>
<dbReference type="InterPro" id="IPR015424">
    <property type="entry name" value="PyrdxlP-dep_Trfase"/>
</dbReference>
<evidence type="ECO:0000256" key="3">
    <source>
        <dbReference type="ARBA" id="ARBA00022898"/>
    </source>
</evidence>
<protein>
    <submittedName>
        <fullName evidence="5">Pyridoxamine--pyruvate transaminase</fullName>
        <ecNumber evidence="5">2.6.1.30</ecNumber>
    </submittedName>
</protein>
<evidence type="ECO:0000313" key="6">
    <source>
        <dbReference type="Proteomes" id="UP001556196"/>
    </source>
</evidence>
<dbReference type="GO" id="GO:0047300">
    <property type="term" value="F:pyridoxamine-pyruvate transaminase activity"/>
    <property type="evidence" value="ECO:0007669"/>
    <property type="project" value="UniProtKB-EC"/>
</dbReference>
<name>A0ABV3R1C5_9HYPH</name>
<dbReference type="EC" id="2.6.1.30" evidence="5"/>
<dbReference type="EMBL" id="JBFOCI010000004">
    <property type="protein sequence ID" value="MEW9807139.1"/>
    <property type="molecule type" value="Genomic_DNA"/>
</dbReference>
<comment type="caution">
    <text evidence="5">The sequence shown here is derived from an EMBL/GenBank/DDBJ whole genome shotgun (WGS) entry which is preliminary data.</text>
</comment>
<dbReference type="InterPro" id="IPR015422">
    <property type="entry name" value="PyrdxlP-dep_Trfase_small"/>
</dbReference>
<comment type="similarity">
    <text evidence="2">Belongs to the class-V pyridoxal-phosphate-dependent aminotransferase family.</text>
</comment>
<dbReference type="InterPro" id="IPR024169">
    <property type="entry name" value="SP_NH2Trfase/AEP_transaminase"/>
</dbReference>
<dbReference type="Pfam" id="PF00266">
    <property type="entry name" value="Aminotran_5"/>
    <property type="match status" value="1"/>
</dbReference>
<dbReference type="NCBIfam" id="NF046070">
    <property type="entry name" value="PyrdoxPyrvTramin"/>
    <property type="match status" value="1"/>
</dbReference>
<dbReference type="Gene3D" id="3.90.1150.10">
    <property type="entry name" value="Aspartate Aminotransferase, domain 1"/>
    <property type="match status" value="1"/>
</dbReference>
<keyword evidence="3" id="KW-0663">Pyridoxal phosphate</keyword>
<reference evidence="5 6" key="1">
    <citation type="submission" date="2024-06" db="EMBL/GenBank/DDBJ databases">
        <authorList>
            <person name="Tuo L."/>
        </authorList>
    </citation>
    <scope>NUCLEOTIDE SEQUENCE [LARGE SCALE GENOMIC DNA]</scope>
    <source>
        <strain evidence="5 6">ZMM04-5</strain>
    </source>
</reference>
<keyword evidence="5" id="KW-0808">Transferase</keyword>
<dbReference type="RefSeq" id="WP_367724299.1">
    <property type="nucleotide sequence ID" value="NZ_JBFOCH010000015.1"/>
</dbReference>